<name>A0ABV6B9H1_9GAMM</name>
<feature type="domain" description="GH3 C-terminal" evidence="2">
    <location>
        <begin position="493"/>
        <end position="602"/>
    </location>
</feature>
<dbReference type="Proteomes" id="UP001589813">
    <property type="component" value="Unassembled WGS sequence"/>
</dbReference>
<evidence type="ECO:0000259" key="1">
    <source>
        <dbReference type="Pfam" id="PF23571"/>
    </source>
</evidence>
<evidence type="ECO:0000313" key="3">
    <source>
        <dbReference type="EMBL" id="MFC0047525.1"/>
    </source>
</evidence>
<dbReference type="Pfam" id="PF23571">
    <property type="entry name" value="GH3_M"/>
    <property type="match status" value="1"/>
</dbReference>
<dbReference type="SUPFAM" id="SSF56801">
    <property type="entry name" value="Acetyl-CoA synthetase-like"/>
    <property type="match status" value="1"/>
</dbReference>
<dbReference type="InterPro" id="IPR055378">
    <property type="entry name" value="GH3_C"/>
</dbReference>
<evidence type="ECO:0000259" key="2">
    <source>
        <dbReference type="Pfam" id="PF23572"/>
    </source>
</evidence>
<dbReference type="PANTHER" id="PTHR31901:SF9">
    <property type="entry name" value="GH3 DOMAIN-CONTAINING PROTEIN"/>
    <property type="match status" value="1"/>
</dbReference>
<dbReference type="PANTHER" id="PTHR31901">
    <property type="entry name" value="GH3 DOMAIN-CONTAINING PROTEIN"/>
    <property type="match status" value="1"/>
</dbReference>
<dbReference type="InterPro" id="IPR042099">
    <property type="entry name" value="ANL_N_sf"/>
</dbReference>
<accession>A0ABV6B9H1</accession>
<organism evidence="3 4">
    <name type="scientific">Rheinheimera tilapiae</name>
    <dbReference type="NCBI Taxonomy" id="875043"/>
    <lineage>
        <taxon>Bacteria</taxon>
        <taxon>Pseudomonadati</taxon>
        <taxon>Pseudomonadota</taxon>
        <taxon>Gammaproteobacteria</taxon>
        <taxon>Chromatiales</taxon>
        <taxon>Chromatiaceae</taxon>
        <taxon>Rheinheimera</taxon>
    </lineage>
</organism>
<keyword evidence="4" id="KW-1185">Reference proteome</keyword>
<gene>
    <name evidence="3" type="ORF">ACFFJP_04355</name>
</gene>
<reference evidence="3 4" key="1">
    <citation type="submission" date="2024-09" db="EMBL/GenBank/DDBJ databases">
        <authorList>
            <person name="Sun Q."/>
            <person name="Mori K."/>
        </authorList>
    </citation>
    <scope>NUCLEOTIDE SEQUENCE [LARGE SCALE GENOMIC DNA]</scope>
    <source>
        <strain evidence="3 4">KCTC 23315</strain>
    </source>
</reference>
<dbReference type="InterPro" id="IPR004993">
    <property type="entry name" value="GH3"/>
</dbReference>
<protein>
    <submittedName>
        <fullName evidence="3">GH3 auxin-responsive promoter family protein</fullName>
    </submittedName>
</protein>
<sequence>MTELQKDPQVKTPGPLALTLHMLGGKLMAMLIRLSIQFRYWRAYRKAGSALERGNLRLQRDFRLNFALSGDAALRRFKFRCRYSRYYQLQLLNQILQQQAQTVFGREHHFADIQSLSQYRAHVPLQDYETLRPYIQRHLQGEADVLLRGKPCYYATTSGSTGEPKFIPVTKAQQQSAHQDAARLWGYSLQQNHSGAFTGKSLVIVSPAVEGHAPDGTPYGSISGQYIQDLDEAIKHKYLLPYAVYCIKDYDARYYTILRLGIAAADVSLVSSTNPSTLSLLAEKGALWQDMLLDDLTHGGINSQFAVEPEIREMLLPLCPANPLRAAALRALRQQDPELRLRPYHYWPQLAVIACWTGGNSAFFLQKMQQWYGRVHIKDLGFLASEIRGSIPLALDQSAGLLTIEDNFFEFVRVSDVQQGDLNPEQRQYLLADELCTGERYYLYFSNIAGLYRYDLNDIIEVKGFHGTTPLIDFVQKGKGVTNITGEKIYEQQVLAAITVAQQQTSLHCVFFQCLASAPQGGYQLFAEFSQPPALQQLQHFAGAFEQALQQQNIEYRSKRLSQRLSAVQVHALASGTLEQFKRRRVAAGVREAQFKTVPLTADASLSTEFVIISSTAAKENQYVA</sequence>
<dbReference type="InterPro" id="IPR020845">
    <property type="entry name" value="AMP-binding_CS"/>
</dbReference>
<dbReference type="PROSITE" id="PS00455">
    <property type="entry name" value="AMP_BINDING"/>
    <property type="match status" value="1"/>
</dbReference>
<comment type="caution">
    <text evidence="3">The sequence shown here is derived from an EMBL/GenBank/DDBJ whole genome shotgun (WGS) entry which is preliminary data.</text>
</comment>
<dbReference type="EMBL" id="JBHLXP010000001">
    <property type="protein sequence ID" value="MFC0047525.1"/>
    <property type="molecule type" value="Genomic_DNA"/>
</dbReference>
<proteinExistence type="predicted"/>
<dbReference type="InterPro" id="IPR055377">
    <property type="entry name" value="GH3_M"/>
</dbReference>
<dbReference type="Pfam" id="PF23572">
    <property type="entry name" value="GH3_C"/>
    <property type="match status" value="1"/>
</dbReference>
<evidence type="ECO:0000313" key="4">
    <source>
        <dbReference type="Proteomes" id="UP001589813"/>
    </source>
</evidence>
<dbReference type="Gene3D" id="3.40.50.12780">
    <property type="entry name" value="N-terminal domain of ligase-like"/>
    <property type="match status" value="1"/>
</dbReference>
<feature type="domain" description="GH3 middle" evidence="1">
    <location>
        <begin position="402"/>
        <end position="477"/>
    </location>
</feature>
<dbReference type="Pfam" id="PF03321">
    <property type="entry name" value="GH3"/>
    <property type="match status" value="1"/>
</dbReference>
<dbReference type="RefSeq" id="WP_377240897.1">
    <property type="nucleotide sequence ID" value="NZ_JBHLXP010000001.1"/>
</dbReference>